<evidence type="ECO:0000313" key="7">
    <source>
        <dbReference type="EMBL" id="GFH52568.1"/>
    </source>
</evidence>
<proteinExistence type="predicted"/>
<protein>
    <submittedName>
        <fullName evidence="7">Uncharacterized protein</fullName>
    </submittedName>
</protein>
<keyword evidence="2 6" id="KW-0812">Transmembrane</keyword>
<gene>
    <name evidence="7" type="ORF">CTEN210_09044</name>
</gene>
<dbReference type="PANTHER" id="PTHR23112">
    <property type="entry name" value="G PROTEIN-COUPLED RECEPTOR 157-RELATED"/>
    <property type="match status" value="1"/>
</dbReference>
<dbReference type="EMBL" id="BLLK01000045">
    <property type="protein sequence ID" value="GFH52568.1"/>
    <property type="molecule type" value="Genomic_DNA"/>
</dbReference>
<evidence type="ECO:0000256" key="5">
    <source>
        <dbReference type="SAM" id="MobiDB-lite"/>
    </source>
</evidence>
<dbReference type="Gene3D" id="1.20.1070.10">
    <property type="entry name" value="Rhodopsin 7-helix transmembrane proteins"/>
    <property type="match status" value="1"/>
</dbReference>
<dbReference type="GO" id="GO:0004930">
    <property type="term" value="F:G protein-coupled receptor activity"/>
    <property type="evidence" value="ECO:0007669"/>
    <property type="project" value="TreeGrafter"/>
</dbReference>
<evidence type="ECO:0000256" key="2">
    <source>
        <dbReference type="ARBA" id="ARBA00022692"/>
    </source>
</evidence>
<keyword evidence="3 6" id="KW-1133">Transmembrane helix</keyword>
<evidence type="ECO:0000256" key="3">
    <source>
        <dbReference type="ARBA" id="ARBA00022989"/>
    </source>
</evidence>
<accession>A0AAD3CUW2</accession>
<dbReference type="PANTHER" id="PTHR23112:SF0">
    <property type="entry name" value="TRANSMEMBRANE PROTEIN 116"/>
    <property type="match status" value="1"/>
</dbReference>
<reference evidence="7 8" key="1">
    <citation type="journal article" date="2021" name="Sci. Rep.">
        <title>The genome of the diatom Chaetoceros tenuissimus carries an ancient integrated fragment of an extant virus.</title>
        <authorList>
            <person name="Hongo Y."/>
            <person name="Kimura K."/>
            <person name="Takaki Y."/>
            <person name="Yoshida Y."/>
            <person name="Baba S."/>
            <person name="Kobayashi G."/>
            <person name="Nagasaki K."/>
            <person name="Hano T."/>
            <person name="Tomaru Y."/>
        </authorList>
    </citation>
    <scope>NUCLEOTIDE SEQUENCE [LARGE SCALE GENOMIC DNA]</scope>
    <source>
        <strain evidence="7 8">NIES-3715</strain>
    </source>
</reference>
<feature type="transmembrane region" description="Helical" evidence="6">
    <location>
        <begin position="266"/>
        <end position="286"/>
    </location>
</feature>
<dbReference type="AlphaFoldDB" id="A0AAD3CUW2"/>
<evidence type="ECO:0000256" key="1">
    <source>
        <dbReference type="ARBA" id="ARBA00004141"/>
    </source>
</evidence>
<feature type="transmembrane region" description="Helical" evidence="6">
    <location>
        <begin position="64"/>
        <end position="84"/>
    </location>
</feature>
<feature type="transmembrane region" description="Helical" evidence="6">
    <location>
        <begin position="21"/>
        <end position="44"/>
    </location>
</feature>
<dbReference type="GO" id="GO:0007189">
    <property type="term" value="P:adenylate cyclase-activating G protein-coupled receptor signaling pathway"/>
    <property type="evidence" value="ECO:0007669"/>
    <property type="project" value="TreeGrafter"/>
</dbReference>
<feature type="region of interest" description="Disordered" evidence="5">
    <location>
        <begin position="334"/>
        <end position="362"/>
    </location>
</feature>
<comment type="caution">
    <text evidence="7">The sequence shown here is derived from an EMBL/GenBank/DDBJ whole genome shotgun (WGS) entry which is preliminary data.</text>
</comment>
<evidence type="ECO:0000313" key="8">
    <source>
        <dbReference type="Proteomes" id="UP001054902"/>
    </source>
</evidence>
<feature type="transmembrane region" description="Helical" evidence="6">
    <location>
        <begin position="235"/>
        <end position="254"/>
    </location>
</feature>
<evidence type="ECO:0000256" key="6">
    <source>
        <dbReference type="SAM" id="Phobius"/>
    </source>
</evidence>
<keyword evidence="8" id="KW-1185">Reference proteome</keyword>
<dbReference type="PROSITE" id="PS51257">
    <property type="entry name" value="PROKAR_LIPOPROTEIN"/>
    <property type="match status" value="1"/>
</dbReference>
<name>A0AAD3CUW2_9STRA</name>
<comment type="subcellular location">
    <subcellularLocation>
        <location evidence="1">Membrane</location>
        <topology evidence="1">Multi-pass membrane protein</topology>
    </subcellularLocation>
</comment>
<dbReference type="GO" id="GO:0005886">
    <property type="term" value="C:plasma membrane"/>
    <property type="evidence" value="ECO:0007669"/>
    <property type="project" value="TreeGrafter"/>
</dbReference>
<sequence length="405" mass="45510">MSPKDDPDALFAIGTTGSCEAIGFIFIIGFQCLLFYTLFLTYYFMRRIKFKVTAKDFAEKEEKYFHKAFILFSLSFSVACLSTGSFNPLARGTLCSISSFPQGCNQSPDAVCERGGNFAEILVTVVVGLIVSCFVILTIILGLTTHHVYSIERNLTISARKIGAARRTALRNHSSHEEEKEEEKIENVQDTEQINIHHVDRLAANEEVVVVDGNSDEEEHKKRLVLTKQAFQQSLLYIVAFAFIYLGPILAIILLKFGKVVEAPDFSFWLAALLTPLGGVFNILIYTRPKVLKMKESHADVSYLGLLIVIVVSGGEIPSLADIYNATTEPARRDLNHNRYHGQEPIENNREQQEREDEEFQEDNDSMLLYDMDISAASDMLASLKTSRFSFILFSSTTQQLPQDS</sequence>
<dbReference type="Proteomes" id="UP001054902">
    <property type="component" value="Unassembled WGS sequence"/>
</dbReference>
<feature type="compositionally biased region" description="Basic and acidic residues" evidence="5">
    <location>
        <begin position="334"/>
        <end position="353"/>
    </location>
</feature>
<evidence type="ECO:0000256" key="4">
    <source>
        <dbReference type="ARBA" id="ARBA00023136"/>
    </source>
</evidence>
<keyword evidence="4 6" id="KW-0472">Membrane</keyword>
<feature type="transmembrane region" description="Helical" evidence="6">
    <location>
        <begin position="121"/>
        <end position="143"/>
    </location>
</feature>
<organism evidence="7 8">
    <name type="scientific">Chaetoceros tenuissimus</name>
    <dbReference type="NCBI Taxonomy" id="426638"/>
    <lineage>
        <taxon>Eukaryota</taxon>
        <taxon>Sar</taxon>
        <taxon>Stramenopiles</taxon>
        <taxon>Ochrophyta</taxon>
        <taxon>Bacillariophyta</taxon>
        <taxon>Coscinodiscophyceae</taxon>
        <taxon>Chaetocerotophycidae</taxon>
        <taxon>Chaetocerotales</taxon>
        <taxon>Chaetocerotaceae</taxon>
        <taxon>Chaetoceros</taxon>
    </lineage>
</organism>